<keyword evidence="3" id="KW-1185">Reference proteome</keyword>
<evidence type="ECO:0000313" key="3">
    <source>
        <dbReference type="Proteomes" id="UP001162164"/>
    </source>
</evidence>
<feature type="compositionally biased region" description="Low complexity" evidence="1">
    <location>
        <begin position="32"/>
        <end position="62"/>
    </location>
</feature>
<evidence type="ECO:0000256" key="1">
    <source>
        <dbReference type="SAM" id="MobiDB-lite"/>
    </source>
</evidence>
<organism evidence="2 3">
    <name type="scientific">Molorchus minor</name>
    <dbReference type="NCBI Taxonomy" id="1323400"/>
    <lineage>
        <taxon>Eukaryota</taxon>
        <taxon>Metazoa</taxon>
        <taxon>Ecdysozoa</taxon>
        <taxon>Arthropoda</taxon>
        <taxon>Hexapoda</taxon>
        <taxon>Insecta</taxon>
        <taxon>Pterygota</taxon>
        <taxon>Neoptera</taxon>
        <taxon>Endopterygota</taxon>
        <taxon>Coleoptera</taxon>
        <taxon>Polyphaga</taxon>
        <taxon>Cucujiformia</taxon>
        <taxon>Chrysomeloidea</taxon>
        <taxon>Cerambycidae</taxon>
        <taxon>Lamiinae</taxon>
        <taxon>Monochamini</taxon>
        <taxon>Molorchus</taxon>
    </lineage>
</organism>
<accession>A0ABQ9IUE1</accession>
<name>A0ABQ9IUE1_9CUCU</name>
<dbReference type="Proteomes" id="UP001162164">
    <property type="component" value="Unassembled WGS sequence"/>
</dbReference>
<proteinExistence type="predicted"/>
<comment type="caution">
    <text evidence="2">The sequence shown here is derived from an EMBL/GenBank/DDBJ whole genome shotgun (WGS) entry which is preliminary data.</text>
</comment>
<dbReference type="EMBL" id="JAPWTJ010002618">
    <property type="protein sequence ID" value="KAJ8965366.1"/>
    <property type="molecule type" value="Genomic_DNA"/>
</dbReference>
<reference evidence="2" key="1">
    <citation type="journal article" date="2023" name="Insect Mol. Biol.">
        <title>Genome sequencing provides insights into the evolution of gene families encoding plant cell wall-degrading enzymes in longhorned beetles.</title>
        <authorList>
            <person name="Shin N.R."/>
            <person name="Okamura Y."/>
            <person name="Kirsch R."/>
            <person name="Pauchet Y."/>
        </authorList>
    </citation>
    <scope>NUCLEOTIDE SEQUENCE</scope>
    <source>
        <strain evidence="2">MMC_N1</strain>
    </source>
</reference>
<feature type="region of interest" description="Disordered" evidence="1">
    <location>
        <begin position="1"/>
        <end position="69"/>
    </location>
</feature>
<protein>
    <submittedName>
        <fullName evidence="2">Uncharacterized protein</fullName>
    </submittedName>
</protein>
<gene>
    <name evidence="2" type="ORF">NQ317_015294</name>
</gene>
<sequence length="69" mass="7296">MPKSKPEPRPKVAARMRGESEIVKKVEKSSPKSKVVIESSASSATSTSGSSTSSESESSAESLELIEKQ</sequence>
<feature type="compositionally biased region" description="Basic and acidic residues" evidence="1">
    <location>
        <begin position="1"/>
        <end position="30"/>
    </location>
</feature>
<evidence type="ECO:0000313" key="2">
    <source>
        <dbReference type="EMBL" id="KAJ8965366.1"/>
    </source>
</evidence>